<dbReference type="Proteomes" id="UP000270094">
    <property type="component" value="Unassembled WGS sequence"/>
</dbReference>
<reference evidence="1 2" key="1">
    <citation type="submission" date="2018-11" db="EMBL/GenBank/DDBJ databases">
        <authorList>
            <consortium name="Pathogen Informatics"/>
        </authorList>
    </citation>
    <scope>NUCLEOTIDE SEQUENCE [LARGE SCALE GENOMIC DNA]</scope>
</reference>
<keyword evidence="2" id="KW-1185">Reference proteome</keyword>
<sequence>MVAESDAEIARKLSSAVDEALSTARQLREQGNPNYEPDDRQTRHDIKVKVRHLHSLLSRDCKDFINSSNAKRTWL</sequence>
<dbReference type="EMBL" id="UYYB01098957">
    <property type="protein sequence ID" value="VDM77332.1"/>
    <property type="molecule type" value="Genomic_DNA"/>
</dbReference>
<dbReference type="AlphaFoldDB" id="A0A3P7LDD2"/>
<accession>A0A3P7LDD2</accession>
<evidence type="ECO:0000313" key="1">
    <source>
        <dbReference type="EMBL" id="VDM77332.1"/>
    </source>
</evidence>
<evidence type="ECO:0000313" key="2">
    <source>
        <dbReference type="Proteomes" id="UP000270094"/>
    </source>
</evidence>
<organism evidence="1 2">
    <name type="scientific">Strongylus vulgaris</name>
    <name type="common">Blood worm</name>
    <dbReference type="NCBI Taxonomy" id="40348"/>
    <lineage>
        <taxon>Eukaryota</taxon>
        <taxon>Metazoa</taxon>
        <taxon>Ecdysozoa</taxon>
        <taxon>Nematoda</taxon>
        <taxon>Chromadorea</taxon>
        <taxon>Rhabditida</taxon>
        <taxon>Rhabditina</taxon>
        <taxon>Rhabditomorpha</taxon>
        <taxon>Strongyloidea</taxon>
        <taxon>Strongylidae</taxon>
        <taxon>Strongylus</taxon>
    </lineage>
</organism>
<gene>
    <name evidence="1" type="ORF">SVUK_LOCUS12330</name>
</gene>
<protein>
    <submittedName>
        <fullName evidence="1">Uncharacterized protein</fullName>
    </submittedName>
</protein>
<proteinExistence type="predicted"/>
<name>A0A3P7LDD2_STRVU</name>